<dbReference type="InterPro" id="IPR048367">
    <property type="entry name" value="TNP-like_RNaseH_C"/>
</dbReference>
<dbReference type="Pfam" id="PF21789">
    <property type="entry name" value="TNP-like_RNaseH_C"/>
    <property type="match status" value="1"/>
</dbReference>
<gene>
    <name evidence="2" type="ORF">QE152_g2050</name>
</gene>
<name>A0AAW1N3U9_POPJA</name>
<dbReference type="EMBL" id="JASPKY010000013">
    <property type="protein sequence ID" value="KAK9753503.1"/>
    <property type="molecule type" value="Genomic_DNA"/>
</dbReference>
<sequence>MCYKLTDAHEYEDLMKKMKVSNAAPISSHSLESTYPLENFFGSLRSHGVRNVNPTAAIFATLFKAIVVNNFMTVHSPSANCETDDSEGGLDDLRRFLSSRTEEPQITEPAVANIDMHEVGNGQRILL</sequence>
<dbReference type="AlphaFoldDB" id="A0AAW1N3U9"/>
<accession>A0AAW1N3U9</accession>
<keyword evidence="3" id="KW-1185">Reference proteome</keyword>
<reference evidence="2 3" key="1">
    <citation type="journal article" date="2024" name="BMC Genomics">
        <title>De novo assembly and annotation of Popillia japonica's genome with initial clues to its potential as an invasive pest.</title>
        <authorList>
            <person name="Cucini C."/>
            <person name="Boschi S."/>
            <person name="Funari R."/>
            <person name="Cardaioli E."/>
            <person name="Iannotti N."/>
            <person name="Marturano G."/>
            <person name="Paoli F."/>
            <person name="Bruttini M."/>
            <person name="Carapelli A."/>
            <person name="Frati F."/>
            <person name="Nardi F."/>
        </authorList>
    </citation>
    <scope>NUCLEOTIDE SEQUENCE [LARGE SCALE GENOMIC DNA]</scope>
    <source>
        <strain evidence="2">DMR45628</strain>
    </source>
</reference>
<comment type="caution">
    <text evidence="2">The sequence shown here is derived from an EMBL/GenBank/DDBJ whole genome shotgun (WGS) entry which is preliminary data.</text>
</comment>
<proteinExistence type="predicted"/>
<evidence type="ECO:0000313" key="3">
    <source>
        <dbReference type="Proteomes" id="UP001458880"/>
    </source>
</evidence>
<evidence type="ECO:0000259" key="1">
    <source>
        <dbReference type="Pfam" id="PF21789"/>
    </source>
</evidence>
<dbReference type="Proteomes" id="UP001458880">
    <property type="component" value="Unassembled WGS sequence"/>
</dbReference>
<protein>
    <recommendedName>
        <fullName evidence="1">Transposable element P transposase-like RNase H C-terminal domain-containing protein</fullName>
    </recommendedName>
</protein>
<organism evidence="2 3">
    <name type="scientific">Popillia japonica</name>
    <name type="common">Japanese beetle</name>
    <dbReference type="NCBI Taxonomy" id="7064"/>
    <lineage>
        <taxon>Eukaryota</taxon>
        <taxon>Metazoa</taxon>
        <taxon>Ecdysozoa</taxon>
        <taxon>Arthropoda</taxon>
        <taxon>Hexapoda</taxon>
        <taxon>Insecta</taxon>
        <taxon>Pterygota</taxon>
        <taxon>Neoptera</taxon>
        <taxon>Endopterygota</taxon>
        <taxon>Coleoptera</taxon>
        <taxon>Polyphaga</taxon>
        <taxon>Scarabaeiformia</taxon>
        <taxon>Scarabaeidae</taxon>
        <taxon>Rutelinae</taxon>
        <taxon>Popillia</taxon>
    </lineage>
</organism>
<evidence type="ECO:0000313" key="2">
    <source>
        <dbReference type="EMBL" id="KAK9753503.1"/>
    </source>
</evidence>
<feature type="domain" description="Transposable element P transposase-like RNase H C-terminal" evidence="1">
    <location>
        <begin position="34"/>
        <end position="64"/>
    </location>
</feature>